<name>A0ABQ0Q2K4_9PROT</name>
<dbReference type="InterPro" id="IPR011122">
    <property type="entry name" value="WavE"/>
</dbReference>
<sequence>MPPIKEGNPNCNANFQIEAAKKGLIVAKNKYVLRVRNDLLFKSDKFLHEYEKENQFKRFRHSVFNKRVMISSLFTLNPYALERMPFHFSDWFHFGLRSDVLSLWNIPFVDLAFMTHYNTNAHRPGSNILERAFNARTAIEQYLIFERFRNYFTELRLEGHNDTHSRKQSIDILLDNFYILDFENADVYFPKYEIDMYYSGNKNICVSQNSWETMAANRNIDYENILSLNSSTIQSLVISEEFTYIPAYFLKTKQGQLINRELVSESIEDYRVVQYGPHFRIKRGKYKAIVVVTTLKLKDARIIIRATCDHGKNVLNERDIHINHYENDFLDQGRTSFALDIDFECVQEWSDDFEVVVECKNVDQIAISALTLKRNSNPATRPTPNALIKIAAKPKPEKPEHEDTKALLLAVRFISFFMSQKMKRKLSRDPVLFFKDSKNILIYPIKNVYLKKFDGKN</sequence>
<evidence type="ECO:0000313" key="1">
    <source>
        <dbReference type="EMBL" id="GBQ88361.1"/>
    </source>
</evidence>
<evidence type="ECO:0000313" key="2">
    <source>
        <dbReference type="Proteomes" id="UP001062776"/>
    </source>
</evidence>
<dbReference type="Pfam" id="PF07507">
    <property type="entry name" value="WavE"/>
    <property type="match status" value="1"/>
</dbReference>
<proteinExistence type="predicted"/>
<dbReference type="EMBL" id="BAPV01000011">
    <property type="protein sequence ID" value="GBQ88361.1"/>
    <property type="molecule type" value="Genomic_DNA"/>
</dbReference>
<organism evidence="1 2">
    <name type="scientific">Asaia krungthepensis NRIC 0535</name>
    <dbReference type="NCBI Taxonomy" id="1307925"/>
    <lineage>
        <taxon>Bacteria</taxon>
        <taxon>Pseudomonadati</taxon>
        <taxon>Pseudomonadota</taxon>
        <taxon>Alphaproteobacteria</taxon>
        <taxon>Acetobacterales</taxon>
        <taxon>Acetobacteraceae</taxon>
        <taxon>Asaia</taxon>
    </lineage>
</organism>
<protein>
    <submittedName>
        <fullName evidence="1">Uncharacterized protein</fullName>
    </submittedName>
</protein>
<keyword evidence="2" id="KW-1185">Reference proteome</keyword>
<dbReference type="Proteomes" id="UP001062776">
    <property type="component" value="Unassembled WGS sequence"/>
</dbReference>
<gene>
    <name evidence="1" type="ORF">AA0535_1522</name>
</gene>
<reference evidence="1" key="1">
    <citation type="submission" date="2013-04" db="EMBL/GenBank/DDBJ databases">
        <title>The genome sequencing project of 58 acetic acid bacteria.</title>
        <authorList>
            <person name="Okamoto-Kainuma A."/>
            <person name="Ishikawa M."/>
            <person name="Umino S."/>
            <person name="Koizumi Y."/>
            <person name="Shiwa Y."/>
            <person name="Yoshikawa H."/>
            <person name="Matsutani M."/>
            <person name="Matsushita K."/>
        </authorList>
    </citation>
    <scope>NUCLEOTIDE SEQUENCE</scope>
    <source>
        <strain evidence="1">NRIC 0535</strain>
    </source>
</reference>
<comment type="caution">
    <text evidence="1">The sequence shown here is derived from an EMBL/GenBank/DDBJ whole genome shotgun (WGS) entry which is preliminary data.</text>
</comment>
<accession>A0ABQ0Q2K4</accession>